<gene>
    <name evidence="1" type="ORF">HETIRDRAFT_120540</name>
</gene>
<dbReference type="HOGENOM" id="CLU_152113_0_0_1"/>
<keyword evidence="2" id="KW-1185">Reference proteome</keyword>
<evidence type="ECO:0000313" key="1">
    <source>
        <dbReference type="EMBL" id="ETW74881.1"/>
    </source>
</evidence>
<name>W4JPT1_HETIT</name>
<accession>W4JPT1</accession>
<protein>
    <submittedName>
        <fullName evidence="1">Uncharacterized protein</fullName>
    </submittedName>
</protein>
<evidence type="ECO:0000313" key="2">
    <source>
        <dbReference type="Proteomes" id="UP000030671"/>
    </source>
</evidence>
<dbReference type="KEGG" id="hir:HETIRDRAFT_120540"/>
<dbReference type="GeneID" id="20666706"/>
<dbReference type="OrthoDB" id="2964347at2759"/>
<proteinExistence type="predicted"/>
<sequence>METFIKGYKINRHNLAKLADIPVADLRIHSAIDVLVRALNRDGYLFIGAAYDADPVTGERVMEMIVVLEEHPSEEALRSESLSAAPLDETVAKGVEMGLLEGPKIWERFG</sequence>
<organism evidence="1 2">
    <name type="scientific">Heterobasidion irregulare (strain TC 32-1)</name>
    <dbReference type="NCBI Taxonomy" id="747525"/>
    <lineage>
        <taxon>Eukaryota</taxon>
        <taxon>Fungi</taxon>
        <taxon>Dikarya</taxon>
        <taxon>Basidiomycota</taxon>
        <taxon>Agaricomycotina</taxon>
        <taxon>Agaricomycetes</taxon>
        <taxon>Russulales</taxon>
        <taxon>Bondarzewiaceae</taxon>
        <taxon>Heterobasidion</taxon>
        <taxon>Heterobasidion annosum species complex</taxon>
    </lineage>
</organism>
<dbReference type="AlphaFoldDB" id="W4JPT1"/>
<dbReference type="RefSeq" id="XP_009553348.1">
    <property type="nucleotide sequence ID" value="XM_009555053.1"/>
</dbReference>
<dbReference type="EMBL" id="KI925467">
    <property type="protein sequence ID" value="ETW74881.1"/>
    <property type="molecule type" value="Genomic_DNA"/>
</dbReference>
<dbReference type="InParanoid" id="W4JPT1"/>
<reference evidence="1 2" key="1">
    <citation type="journal article" date="2012" name="New Phytol.">
        <title>Insight into trade-off between wood decay and parasitism from the genome of a fungal forest pathogen.</title>
        <authorList>
            <person name="Olson A."/>
            <person name="Aerts A."/>
            <person name="Asiegbu F."/>
            <person name="Belbahri L."/>
            <person name="Bouzid O."/>
            <person name="Broberg A."/>
            <person name="Canback B."/>
            <person name="Coutinho P.M."/>
            <person name="Cullen D."/>
            <person name="Dalman K."/>
            <person name="Deflorio G."/>
            <person name="van Diepen L.T."/>
            <person name="Dunand C."/>
            <person name="Duplessis S."/>
            <person name="Durling M."/>
            <person name="Gonthier P."/>
            <person name="Grimwood J."/>
            <person name="Fossdal C.G."/>
            <person name="Hansson D."/>
            <person name="Henrissat B."/>
            <person name="Hietala A."/>
            <person name="Himmelstrand K."/>
            <person name="Hoffmeister D."/>
            <person name="Hogberg N."/>
            <person name="James T.Y."/>
            <person name="Karlsson M."/>
            <person name="Kohler A."/>
            <person name="Kues U."/>
            <person name="Lee Y.H."/>
            <person name="Lin Y.C."/>
            <person name="Lind M."/>
            <person name="Lindquist E."/>
            <person name="Lombard V."/>
            <person name="Lucas S."/>
            <person name="Lunden K."/>
            <person name="Morin E."/>
            <person name="Murat C."/>
            <person name="Park J."/>
            <person name="Raffaello T."/>
            <person name="Rouze P."/>
            <person name="Salamov A."/>
            <person name="Schmutz J."/>
            <person name="Solheim H."/>
            <person name="Stahlberg J."/>
            <person name="Velez H."/>
            <person name="de Vries R.P."/>
            <person name="Wiebenga A."/>
            <person name="Woodward S."/>
            <person name="Yakovlev I."/>
            <person name="Garbelotto M."/>
            <person name="Martin F."/>
            <person name="Grigoriev I.V."/>
            <person name="Stenlid J."/>
        </authorList>
    </citation>
    <scope>NUCLEOTIDE SEQUENCE [LARGE SCALE GENOMIC DNA]</scope>
    <source>
        <strain evidence="1 2">TC 32-1</strain>
    </source>
</reference>
<dbReference type="Proteomes" id="UP000030671">
    <property type="component" value="Unassembled WGS sequence"/>
</dbReference>